<gene>
    <name evidence="2" type="ORF">chiPu_0029443</name>
</gene>
<feature type="region of interest" description="Disordered" evidence="1">
    <location>
        <begin position="52"/>
        <end position="95"/>
    </location>
</feature>
<feature type="non-terminal residue" evidence="2">
    <location>
        <position position="95"/>
    </location>
</feature>
<feature type="compositionally biased region" description="Basic and acidic residues" evidence="1">
    <location>
        <begin position="52"/>
        <end position="65"/>
    </location>
</feature>
<comment type="caution">
    <text evidence="2">The sequence shown here is derived from an EMBL/GenBank/DDBJ whole genome shotgun (WGS) entry which is preliminary data.</text>
</comment>
<feature type="compositionally biased region" description="Basic and acidic residues" evidence="1">
    <location>
        <begin position="86"/>
        <end position="95"/>
    </location>
</feature>
<dbReference type="AlphaFoldDB" id="A0A401TRK8"/>
<name>A0A401TRK8_CHIPU</name>
<sequence>MPACADGAHARRLSQLCHRTRETGVFVNHHDDRCLIPRGCFAGIRALKVRHEMDERTRSPDRADNGLRTVGEGQAARRRGGGACPADRRNASRDR</sequence>
<evidence type="ECO:0000313" key="3">
    <source>
        <dbReference type="Proteomes" id="UP000287033"/>
    </source>
</evidence>
<accession>A0A401TRK8</accession>
<evidence type="ECO:0000256" key="1">
    <source>
        <dbReference type="SAM" id="MobiDB-lite"/>
    </source>
</evidence>
<dbReference type="EMBL" id="BEZZ01156888">
    <property type="protein sequence ID" value="GCC45249.1"/>
    <property type="molecule type" value="Genomic_DNA"/>
</dbReference>
<dbReference type="Proteomes" id="UP000287033">
    <property type="component" value="Unassembled WGS sequence"/>
</dbReference>
<protein>
    <submittedName>
        <fullName evidence="2">Uncharacterized protein</fullName>
    </submittedName>
</protein>
<proteinExistence type="predicted"/>
<keyword evidence="3" id="KW-1185">Reference proteome</keyword>
<evidence type="ECO:0000313" key="2">
    <source>
        <dbReference type="EMBL" id="GCC45249.1"/>
    </source>
</evidence>
<organism evidence="2 3">
    <name type="scientific">Chiloscyllium punctatum</name>
    <name type="common">Brownbanded bambooshark</name>
    <name type="synonym">Hemiscyllium punctatum</name>
    <dbReference type="NCBI Taxonomy" id="137246"/>
    <lineage>
        <taxon>Eukaryota</taxon>
        <taxon>Metazoa</taxon>
        <taxon>Chordata</taxon>
        <taxon>Craniata</taxon>
        <taxon>Vertebrata</taxon>
        <taxon>Chondrichthyes</taxon>
        <taxon>Elasmobranchii</taxon>
        <taxon>Galeomorphii</taxon>
        <taxon>Galeoidea</taxon>
        <taxon>Orectolobiformes</taxon>
        <taxon>Hemiscylliidae</taxon>
        <taxon>Chiloscyllium</taxon>
    </lineage>
</organism>
<reference evidence="2 3" key="1">
    <citation type="journal article" date="2018" name="Nat. Ecol. Evol.">
        <title>Shark genomes provide insights into elasmobranch evolution and the origin of vertebrates.</title>
        <authorList>
            <person name="Hara Y"/>
            <person name="Yamaguchi K"/>
            <person name="Onimaru K"/>
            <person name="Kadota M"/>
            <person name="Koyanagi M"/>
            <person name="Keeley SD"/>
            <person name="Tatsumi K"/>
            <person name="Tanaka K"/>
            <person name="Motone F"/>
            <person name="Kageyama Y"/>
            <person name="Nozu R"/>
            <person name="Adachi N"/>
            <person name="Nishimura O"/>
            <person name="Nakagawa R"/>
            <person name="Tanegashima C"/>
            <person name="Kiyatake I"/>
            <person name="Matsumoto R"/>
            <person name="Murakumo K"/>
            <person name="Nishida K"/>
            <person name="Terakita A"/>
            <person name="Kuratani S"/>
            <person name="Sato K"/>
            <person name="Hyodo S Kuraku.S."/>
        </authorList>
    </citation>
    <scope>NUCLEOTIDE SEQUENCE [LARGE SCALE GENOMIC DNA]</scope>
</reference>